<reference evidence="2 3" key="1">
    <citation type="submission" date="2014-11" db="EMBL/GenBank/DDBJ databases">
        <title>Genome sequence of Microbacterium mangrovi MUSC 115(T).</title>
        <authorList>
            <person name="Lee L.-H."/>
        </authorList>
    </citation>
    <scope>NUCLEOTIDE SEQUENCE [LARGE SCALE GENOMIC DNA]</scope>
    <source>
        <strain evidence="2 3">MUSC 115</strain>
    </source>
</reference>
<accession>A0A0B2A1X5</accession>
<proteinExistence type="predicted"/>
<dbReference type="STRING" id="1348253.LK09_18140"/>
<comment type="caution">
    <text evidence="2">The sequence shown here is derived from an EMBL/GenBank/DDBJ whole genome shotgun (WGS) entry which is preliminary data.</text>
</comment>
<evidence type="ECO:0000256" key="1">
    <source>
        <dbReference type="SAM" id="Phobius"/>
    </source>
</evidence>
<organism evidence="2 3">
    <name type="scientific">Microbacterium mangrovi</name>
    <dbReference type="NCBI Taxonomy" id="1348253"/>
    <lineage>
        <taxon>Bacteria</taxon>
        <taxon>Bacillati</taxon>
        <taxon>Actinomycetota</taxon>
        <taxon>Actinomycetes</taxon>
        <taxon>Micrococcales</taxon>
        <taxon>Microbacteriaceae</taxon>
        <taxon>Microbacterium</taxon>
    </lineage>
</organism>
<dbReference type="AlphaFoldDB" id="A0A0B2A1X5"/>
<feature type="transmembrane region" description="Helical" evidence="1">
    <location>
        <begin position="127"/>
        <end position="145"/>
    </location>
</feature>
<dbReference type="Proteomes" id="UP000031030">
    <property type="component" value="Unassembled WGS sequence"/>
</dbReference>
<keyword evidence="1" id="KW-0472">Membrane</keyword>
<gene>
    <name evidence="2" type="ORF">LK09_18140</name>
</gene>
<sequence length="282" mass="31427">MPAVLLEVAFPRVVWWFAIVVNVILATFLSAGAVDALIEVPPWEPRWTVVLFAVAALWWAMTANVFILVLYRPRRSLDSVYEASQQVPGAVVLPGSQRLPVDTFIAAIAMTVMSITVAVAATGGWRVFWGAVALILVVVVVDQSLSVRHRRRVVLTPTGIRAVGFRQDAEVAWDDIGTLRWKQGTAWMMVARITVKPDAQSYAVHWRHPFAIRRRTIDVELFHLDLDPLLVMMALNQFLLVPASRAELTGPQVPLRFFDIGTAVDTVPPALGSDWLTTFRPR</sequence>
<evidence type="ECO:0000313" key="3">
    <source>
        <dbReference type="Proteomes" id="UP000031030"/>
    </source>
</evidence>
<keyword evidence="1" id="KW-0812">Transmembrane</keyword>
<feature type="transmembrane region" description="Helical" evidence="1">
    <location>
        <begin position="12"/>
        <end position="34"/>
    </location>
</feature>
<name>A0A0B2A1X5_9MICO</name>
<dbReference type="EMBL" id="JTDK01000019">
    <property type="protein sequence ID" value="KHK95749.1"/>
    <property type="molecule type" value="Genomic_DNA"/>
</dbReference>
<keyword evidence="3" id="KW-1185">Reference proteome</keyword>
<feature type="transmembrane region" description="Helical" evidence="1">
    <location>
        <begin position="46"/>
        <end position="71"/>
    </location>
</feature>
<keyword evidence="1" id="KW-1133">Transmembrane helix</keyword>
<protein>
    <submittedName>
        <fullName evidence="2">Uncharacterized protein</fullName>
    </submittedName>
</protein>
<feature type="transmembrane region" description="Helical" evidence="1">
    <location>
        <begin position="103"/>
        <end position="121"/>
    </location>
</feature>
<evidence type="ECO:0000313" key="2">
    <source>
        <dbReference type="EMBL" id="KHK95749.1"/>
    </source>
</evidence>